<dbReference type="EMBL" id="CAJOBG010002072">
    <property type="protein sequence ID" value="CAF3981259.1"/>
    <property type="molecule type" value="Genomic_DNA"/>
</dbReference>
<sequence length="200" mass="23571">MFGNSAQSDIWVDREAVEFLQATDEEIDCLKQLRTIQLKQRDAQTSKQAFHIPSMIIDNFLYHGAIEHARDIDLLDKLNIQSILNVSHIRLNRNITNRYNVLWINIQDDVDVDIRQYFNQTNEFLEVCKRNNTKVLVHCRKGVSRSSAIIVAYLLRSYFNTLREAYNHLVEQRWIAVPNDAFFLQLIRYEKDLRASSLIE</sequence>
<dbReference type="GO" id="GO:0005737">
    <property type="term" value="C:cytoplasm"/>
    <property type="evidence" value="ECO:0007669"/>
    <property type="project" value="TreeGrafter"/>
</dbReference>
<reference evidence="8" key="1">
    <citation type="submission" date="2021-02" db="EMBL/GenBank/DDBJ databases">
        <authorList>
            <person name="Nowell W R."/>
        </authorList>
    </citation>
    <scope>NUCLEOTIDE SEQUENCE</scope>
</reference>
<dbReference type="PROSITE" id="PS50054">
    <property type="entry name" value="TYR_PHOSPHATASE_DUAL"/>
    <property type="match status" value="1"/>
</dbReference>
<feature type="domain" description="Tyrosine specific protein phosphatases" evidence="6">
    <location>
        <begin position="115"/>
        <end position="184"/>
    </location>
</feature>
<comment type="similarity">
    <text evidence="1">Belongs to the protein-tyrosine phosphatase family. Non-receptor class dual specificity subfamily.</text>
</comment>
<dbReference type="GO" id="GO:0043409">
    <property type="term" value="P:negative regulation of MAPK cascade"/>
    <property type="evidence" value="ECO:0007669"/>
    <property type="project" value="TreeGrafter"/>
</dbReference>
<accession>A0A816RXV3</accession>
<dbReference type="AlphaFoldDB" id="A0A816RXV3"/>
<evidence type="ECO:0000259" key="5">
    <source>
        <dbReference type="PROSITE" id="PS50054"/>
    </source>
</evidence>
<dbReference type="PROSITE" id="PS00383">
    <property type="entry name" value="TYR_PHOSPHATASE_1"/>
    <property type="match status" value="1"/>
</dbReference>
<evidence type="ECO:0000313" key="9">
    <source>
        <dbReference type="EMBL" id="CAF3981259.1"/>
    </source>
</evidence>
<dbReference type="Proteomes" id="UP000676336">
    <property type="component" value="Unassembled WGS sequence"/>
</dbReference>
<dbReference type="InterPro" id="IPR020422">
    <property type="entry name" value="TYR_PHOSPHATASE_DUAL_dom"/>
</dbReference>
<evidence type="ECO:0000313" key="12">
    <source>
        <dbReference type="Proteomes" id="UP000663866"/>
    </source>
</evidence>
<dbReference type="Pfam" id="PF00782">
    <property type="entry name" value="DSPc"/>
    <property type="match status" value="1"/>
</dbReference>
<feature type="domain" description="Tyrosine-protein phosphatase" evidence="5">
    <location>
        <begin position="52"/>
        <end position="195"/>
    </location>
</feature>
<evidence type="ECO:0000256" key="2">
    <source>
        <dbReference type="ARBA" id="ARBA00013064"/>
    </source>
</evidence>
<evidence type="ECO:0000256" key="1">
    <source>
        <dbReference type="ARBA" id="ARBA00008601"/>
    </source>
</evidence>
<dbReference type="Proteomes" id="UP000663866">
    <property type="component" value="Unassembled WGS sequence"/>
</dbReference>
<proteinExistence type="inferred from homology"/>
<dbReference type="SMART" id="SM00195">
    <property type="entry name" value="DSPc"/>
    <property type="match status" value="1"/>
</dbReference>
<dbReference type="PANTHER" id="PTHR10159">
    <property type="entry name" value="DUAL SPECIFICITY PROTEIN PHOSPHATASE"/>
    <property type="match status" value="1"/>
</dbReference>
<dbReference type="InterPro" id="IPR000387">
    <property type="entry name" value="Tyr_Pase_dom"/>
</dbReference>
<protein>
    <recommendedName>
        <fullName evidence="2">protein-tyrosine-phosphatase</fullName>
        <ecNumber evidence="2">3.1.3.48</ecNumber>
    </recommendedName>
</protein>
<dbReference type="Proteomes" id="UP000663824">
    <property type="component" value="Unassembled WGS sequence"/>
</dbReference>
<evidence type="ECO:0000313" key="10">
    <source>
        <dbReference type="EMBL" id="CAF4115682.1"/>
    </source>
</evidence>
<dbReference type="GO" id="GO:0004725">
    <property type="term" value="F:protein tyrosine phosphatase activity"/>
    <property type="evidence" value="ECO:0007669"/>
    <property type="project" value="UniProtKB-EC"/>
</dbReference>
<dbReference type="SUPFAM" id="SSF52799">
    <property type="entry name" value="(Phosphotyrosine protein) phosphatases II"/>
    <property type="match status" value="1"/>
</dbReference>
<evidence type="ECO:0000313" key="8">
    <source>
        <dbReference type="EMBL" id="CAF2079438.1"/>
    </source>
</evidence>
<evidence type="ECO:0000256" key="4">
    <source>
        <dbReference type="ARBA" id="ARBA00022912"/>
    </source>
</evidence>
<gene>
    <name evidence="7" type="ORF">MBJ925_LOCUS3818</name>
    <name evidence="9" type="ORF">OVN521_LOCUS13943</name>
    <name evidence="10" type="ORF">SMN809_LOCUS18026</name>
    <name evidence="8" type="ORF">WKI299_LOCUS15780</name>
</gene>
<dbReference type="Proteomes" id="UP000663856">
    <property type="component" value="Unassembled WGS sequence"/>
</dbReference>
<dbReference type="Gene3D" id="3.90.190.10">
    <property type="entry name" value="Protein tyrosine phosphatase superfamily"/>
    <property type="match status" value="1"/>
</dbReference>
<evidence type="ECO:0000313" key="11">
    <source>
        <dbReference type="Proteomes" id="UP000663856"/>
    </source>
</evidence>
<comment type="caution">
    <text evidence="8">The sequence shown here is derived from an EMBL/GenBank/DDBJ whole genome shotgun (WGS) entry which is preliminary data.</text>
</comment>
<dbReference type="PANTHER" id="PTHR10159:SF519">
    <property type="entry name" value="DUAL SPECIFICITY PROTEIN PHOSPHATASE MPK3"/>
    <property type="match status" value="1"/>
</dbReference>
<organism evidence="8 11">
    <name type="scientific">Rotaria magnacalcarata</name>
    <dbReference type="NCBI Taxonomy" id="392030"/>
    <lineage>
        <taxon>Eukaryota</taxon>
        <taxon>Metazoa</taxon>
        <taxon>Spiralia</taxon>
        <taxon>Gnathifera</taxon>
        <taxon>Rotifera</taxon>
        <taxon>Eurotatoria</taxon>
        <taxon>Bdelloidea</taxon>
        <taxon>Philodinida</taxon>
        <taxon>Philodinidae</taxon>
        <taxon>Rotaria</taxon>
    </lineage>
</organism>
<keyword evidence="4" id="KW-0904">Protein phosphatase</keyword>
<dbReference type="EMBL" id="CAJNRE010000570">
    <property type="protein sequence ID" value="CAF1928878.1"/>
    <property type="molecule type" value="Genomic_DNA"/>
</dbReference>
<name>A0A816RXV3_9BILA</name>
<keyword evidence="3" id="KW-0378">Hydrolase</keyword>
<dbReference type="PROSITE" id="PS50056">
    <property type="entry name" value="TYR_PHOSPHATASE_2"/>
    <property type="match status" value="1"/>
</dbReference>
<dbReference type="InterPro" id="IPR016130">
    <property type="entry name" value="Tyr_Pase_AS"/>
</dbReference>
<dbReference type="InterPro" id="IPR000340">
    <property type="entry name" value="Dual-sp_phosphatase_cat-dom"/>
</dbReference>
<dbReference type="EMBL" id="CAJOBI010008548">
    <property type="protein sequence ID" value="CAF4115682.1"/>
    <property type="molecule type" value="Genomic_DNA"/>
</dbReference>
<dbReference type="InterPro" id="IPR029021">
    <property type="entry name" value="Prot-tyrosine_phosphatase-like"/>
</dbReference>
<evidence type="ECO:0000313" key="7">
    <source>
        <dbReference type="EMBL" id="CAF1928878.1"/>
    </source>
</evidence>
<evidence type="ECO:0000256" key="3">
    <source>
        <dbReference type="ARBA" id="ARBA00022801"/>
    </source>
</evidence>
<dbReference type="CDD" id="cd14498">
    <property type="entry name" value="DSP"/>
    <property type="match status" value="1"/>
</dbReference>
<dbReference type="EC" id="3.1.3.48" evidence="2"/>
<dbReference type="EMBL" id="CAJNRF010006237">
    <property type="protein sequence ID" value="CAF2079438.1"/>
    <property type="molecule type" value="Genomic_DNA"/>
</dbReference>
<evidence type="ECO:0000259" key="6">
    <source>
        <dbReference type="PROSITE" id="PS50056"/>
    </source>
</evidence>
<keyword evidence="12" id="KW-1185">Reference proteome</keyword>